<dbReference type="InterPro" id="IPR007627">
    <property type="entry name" value="RNA_pol_sigma70_r2"/>
</dbReference>
<dbReference type="InterPro" id="IPR036388">
    <property type="entry name" value="WH-like_DNA-bd_sf"/>
</dbReference>
<evidence type="ECO:0000256" key="1">
    <source>
        <dbReference type="ARBA" id="ARBA00010641"/>
    </source>
</evidence>
<comment type="similarity">
    <text evidence="1">Belongs to the sigma-70 factor family. ECF subfamily.</text>
</comment>
<dbReference type="GO" id="GO:0006352">
    <property type="term" value="P:DNA-templated transcription initiation"/>
    <property type="evidence" value="ECO:0007669"/>
    <property type="project" value="InterPro"/>
</dbReference>
<dbReference type="PANTHER" id="PTHR43133:SF25">
    <property type="entry name" value="RNA POLYMERASE SIGMA FACTOR RFAY-RELATED"/>
    <property type="match status" value="1"/>
</dbReference>
<dbReference type="InterPro" id="IPR014284">
    <property type="entry name" value="RNA_pol_sigma-70_dom"/>
</dbReference>
<dbReference type="GO" id="GO:0003677">
    <property type="term" value="F:DNA binding"/>
    <property type="evidence" value="ECO:0007669"/>
    <property type="project" value="InterPro"/>
</dbReference>
<dbReference type="AlphaFoldDB" id="A0A420WNX5"/>
<sequence>MFDRASRADQLEQGLRRYLPRLFGYALSLTGDEEKAQDLVQECAMRALDAARVPADEAAFRAWLFKILRNLWIDRQRKSLESVLDTEESLLIPDLSASEGRLIDGITVHQALDRLSPAAREILCLVDLAGFTYMEAAELLEVPVGTVMSRISRARAALHAALQQSNVRALHAKRGS</sequence>
<evidence type="ECO:0000259" key="6">
    <source>
        <dbReference type="Pfam" id="PF08281"/>
    </source>
</evidence>
<dbReference type="EMBL" id="RBIG01000001">
    <property type="protein sequence ID" value="RKQ72565.1"/>
    <property type="molecule type" value="Genomic_DNA"/>
</dbReference>
<dbReference type="Gene3D" id="1.10.10.10">
    <property type="entry name" value="Winged helix-like DNA-binding domain superfamily/Winged helix DNA-binding domain"/>
    <property type="match status" value="1"/>
</dbReference>
<protein>
    <submittedName>
        <fullName evidence="7">RNA polymerase sigma-70 factor (ECF subfamily)</fullName>
    </submittedName>
</protein>
<name>A0A420WNX5_9PROT</name>
<dbReference type="InterPro" id="IPR013324">
    <property type="entry name" value="RNA_pol_sigma_r3/r4-like"/>
</dbReference>
<evidence type="ECO:0000259" key="5">
    <source>
        <dbReference type="Pfam" id="PF04542"/>
    </source>
</evidence>
<dbReference type="RefSeq" id="WP_008942686.1">
    <property type="nucleotide sequence ID" value="NZ_RBIG01000001.1"/>
</dbReference>
<feature type="domain" description="RNA polymerase sigma factor 70 region 4 type 2" evidence="6">
    <location>
        <begin position="108"/>
        <end position="158"/>
    </location>
</feature>
<dbReference type="PANTHER" id="PTHR43133">
    <property type="entry name" value="RNA POLYMERASE ECF-TYPE SIGMA FACTO"/>
    <property type="match status" value="1"/>
</dbReference>
<dbReference type="Gene3D" id="1.10.1740.10">
    <property type="match status" value="1"/>
</dbReference>
<dbReference type="GO" id="GO:0016987">
    <property type="term" value="F:sigma factor activity"/>
    <property type="evidence" value="ECO:0007669"/>
    <property type="project" value="UniProtKB-KW"/>
</dbReference>
<reference evidence="7 8" key="1">
    <citation type="submission" date="2018-10" db="EMBL/GenBank/DDBJ databases">
        <title>Comparative analysis of microorganisms from saline springs in Andes Mountain Range, Colombia.</title>
        <authorList>
            <person name="Rubin E."/>
        </authorList>
    </citation>
    <scope>NUCLEOTIDE SEQUENCE [LARGE SCALE GENOMIC DNA]</scope>
    <source>
        <strain evidence="7 8">USBA 36</strain>
    </source>
</reference>
<evidence type="ECO:0000313" key="8">
    <source>
        <dbReference type="Proteomes" id="UP000277424"/>
    </source>
</evidence>
<feature type="domain" description="RNA polymerase sigma-70 region 2" evidence="5">
    <location>
        <begin position="16"/>
        <end position="78"/>
    </location>
</feature>
<dbReference type="Proteomes" id="UP000277424">
    <property type="component" value="Unassembled WGS sequence"/>
</dbReference>
<evidence type="ECO:0000313" key="7">
    <source>
        <dbReference type="EMBL" id="RKQ72565.1"/>
    </source>
</evidence>
<comment type="caution">
    <text evidence="7">The sequence shown here is derived from an EMBL/GenBank/DDBJ whole genome shotgun (WGS) entry which is preliminary data.</text>
</comment>
<dbReference type="SUPFAM" id="SSF88946">
    <property type="entry name" value="Sigma2 domain of RNA polymerase sigma factors"/>
    <property type="match status" value="1"/>
</dbReference>
<dbReference type="Pfam" id="PF08281">
    <property type="entry name" value="Sigma70_r4_2"/>
    <property type="match status" value="1"/>
</dbReference>
<dbReference type="InterPro" id="IPR039425">
    <property type="entry name" value="RNA_pol_sigma-70-like"/>
</dbReference>
<dbReference type="InterPro" id="IPR013325">
    <property type="entry name" value="RNA_pol_sigma_r2"/>
</dbReference>
<dbReference type="Pfam" id="PF04542">
    <property type="entry name" value="Sigma70_r2"/>
    <property type="match status" value="1"/>
</dbReference>
<dbReference type="SUPFAM" id="SSF88659">
    <property type="entry name" value="Sigma3 and sigma4 domains of RNA polymerase sigma factors"/>
    <property type="match status" value="1"/>
</dbReference>
<accession>A0A420WNX5</accession>
<evidence type="ECO:0000256" key="2">
    <source>
        <dbReference type="ARBA" id="ARBA00023015"/>
    </source>
</evidence>
<keyword evidence="2" id="KW-0805">Transcription regulation</keyword>
<gene>
    <name evidence="7" type="ORF">BCL74_0333</name>
</gene>
<evidence type="ECO:0000256" key="4">
    <source>
        <dbReference type="ARBA" id="ARBA00023163"/>
    </source>
</evidence>
<organism evidence="7 8">
    <name type="scientific">Oceanibaculum indicum</name>
    <dbReference type="NCBI Taxonomy" id="526216"/>
    <lineage>
        <taxon>Bacteria</taxon>
        <taxon>Pseudomonadati</taxon>
        <taxon>Pseudomonadota</taxon>
        <taxon>Alphaproteobacteria</taxon>
        <taxon>Rhodospirillales</taxon>
        <taxon>Oceanibaculaceae</taxon>
        <taxon>Oceanibaculum</taxon>
    </lineage>
</organism>
<proteinExistence type="inferred from homology"/>
<evidence type="ECO:0000256" key="3">
    <source>
        <dbReference type="ARBA" id="ARBA00023082"/>
    </source>
</evidence>
<dbReference type="OrthoDB" id="9803470at2"/>
<dbReference type="InterPro" id="IPR013249">
    <property type="entry name" value="RNA_pol_sigma70_r4_t2"/>
</dbReference>
<keyword evidence="4" id="KW-0804">Transcription</keyword>
<keyword evidence="3" id="KW-0731">Sigma factor</keyword>
<dbReference type="NCBIfam" id="TIGR02937">
    <property type="entry name" value="sigma70-ECF"/>
    <property type="match status" value="1"/>
</dbReference>